<evidence type="ECO:0000259" key="1">
    <source>
        <dbReference type="Pfam" id="PF01861"/>
    </source>
</evidence>
<gene>
    <name evidence="2" type="ORF">FF36_01769</name>
</gene>
<feature type="domain" description="N(4)-bis(aminopropyl)spermidine synthase C-terminal" evidence="1">
    <location>
        <begin position="102"/>
        <end position="296"/>
    </location>
</feature>
<proteinExistence type="predicted"/>
<sequence>MATLLHAYRVHARAPRGVVAALTERPRTLRALIQDSGLPRRSVEEILGCLGDDLRTATGGTFVLRPGAVDRYRTMIDYAELRASTPLDPLAAEIGRNGALVTTMHELIASAPRPRAELDHVPATAATVVRRAVWLATHYDLRGAHLLCVGDHDLTSLAVVLLAAAATPDPARRGPTVTVVDIDEDLLEFLDRSARSRGVRLRCLYADLRFGLPPSVAGSADLAFTDPPYTPQGVSLFAARGAQGLADRERGRVLVAYGFSDRVPTLGWKVQRALLDQGLVFEAIWPAFHTYEGAEAVGARADMYVCQPTPATWKYLDRPAPARGPATTAIYTRGRQSTESRPVPLAEPVIAAATGFLAAAPGRAVFVGERPALDAAHAHLATVVERGLPTAAAGAGGPLSAVADLSDDPGPWLTRLLLAVNADRLAVIVTADHPVLGAGGGPRDALHPLRAKWVPTPEHDAAAADQNHHGGGDGVWEATRLVTFAAVDPAVLDPGPRLARWLLDRPHGKIGNVWRDGLIRIVRKADGRAPSQREALAAVRRAVADPDLLAARLIDLPRHSLAATLAAAVASVDPQPGGESAAGG</sequence>
<dbReference type="InterPro" id="IPR029063">
    <property type="entry name" value="SAM-dependent_MTases_sf"/>
</dbReference>
<comment type="caution">
    <text evidence="2">The sequence shown here is derived from an EMBL/GenBank/DDBJ whole genome shotgun (WGS) entry which is preliminary data.</text>
</comment>
<evidence type="ECO:0000313" key="2">
    <source>
        <dbReference type="EMBL" id="KJE23836.1"/>
    </source>
</evidence>
<protein>
    <submittedName>
        <fullName evidence="2">Putative methyltransferase</fullName>
    </submittedName>
</protein>
<evidence type="ECO:0000313" key="3">
    <source>
        <dbReference type="Proteomes" id="UP000032545"/>
    </source>
</evidence>
<accession>A0A0D8BI86</accession>
<dbReference type="Proteomes" id="UP000032545">
    <property type="component" value="Unassembled WGS sequence"/>
</dbReference>
<dbReference type="Pfam" id="PF01861">
    <property type="entry name" value="BpsA_C"/>
    <property type="match status" value="1"/>
</dbReference>
<keyword evidence="2" id="KW-0808">Transferase</keyword>
<dbReference type="PATRIC" id="fig|1502723.3.peg.6894"/>
<dbReference type="GO" id="GO:0003676">
    <property type="term" value="F:nucleic acid binding"/>
    <property type="evidence" value="ECO:0007669"/>
    <property type="project" value="InterPro"/>
</dbReference>
<dbReference type="SUPFAM" id="SSF53335">
    <property type="entry name" value="S-adenosyl-L-methionine-dependent methyltransferases"/>
    <property type="match status" value="1"/>
</dbReference>
<dbReference type="GO" id="GO:0032259">
    <property type="term" value="P:methylation"/>
    <property type="evidence" value="ECO:0007669"/>
    <property type="project" value="UniProtKB-KW"/>
</dbReference>
<organism evidence="2 3">
    <name type="scientific">Frankia torreyi</name>
    <dbReference type="NCBI Taxonomy" id="1856"/>
    <lineage>
        <taxon>Bacteria</taxon>
        <taxon>Bacillati</taxon>
        <taxon>Actinomycetota</taxon>
        <taxon>Actinomycetes</taxon>
        <taxon>Frankiales</taxon>
        <taxon>Frankiaceae</taxon>
        <taxon>Frankia</taxon>
    </lineage>
</organism>
<dbReference type="EMBL" id="JYFN01000010">
    <property type="protein sequence ID" value="KJE23836.1"/>
    <property type="molecule type" value="Genomic_DNA"/>
</dbReference>
<keyword evidence="3" id="KW-1185">Reference proteome</keyword>
<dbReference type="InterPro" id="IPR002052">
    <property type="entry name" value="DNA_methylase_N6_adenine_CS"/>
</dbReference>
<reference evidence="3" key="1">
    <citation type="submission" date="2015-02" db="EMBL/GenBank/DDBJ databases">
        <title>Draft Genome of Frankia sp. CpI1-S.</title>
        <authorList>
            <person name="Oshone R.T."/>
            <person name="Ngom M."/>
            <person name="Ghodhbane-Gtari F."/>
            <person name="Gtari M."/>
            <person name="Morris K."/>
            <person name="Thomas K."/>
            <person name="Sen A."/>
            <person name="Tisa L.S."/>
        </authorList>
    </citation>
    <scope>NUCLEOTIDE SEQUENCE [LARGE SCALE GENOMIC DNA]</scope>
    <source>
        <strain evidence="3">CpI1-S</strain>
    </source>
</reference>
<dbReference type="InterPro" id="IPR002723">
    <property type="entry name" value="BpsA_C"/>
</dbReference>
<name>A0A0D8BI86_9ACTN</name>
<keyword evidence="2" id="KW-0489">Methyltransferase</keyword>
<dbReference type="Gene3D" id="3.40.50.150">
    <property type="entry name" value="Vaccinia Virus protein VP39"/>
    <property type="match status" value="1"/>
</dbReference>
<dbReference type="PROSITE" id="PS00092">
    <property type="entry name" value="N6_MTASE"/>
    <property type="match status" value="1"/>
</dbReference>
<reference evidence="2 3" key="2">
    <citation type="journal article" date="2016" name="Genome Announc.">
        <title>Permanent Draft Genome Sequences for Two Variants of Frankia sp. Strain CpI1, the First Frankia Strain Isolated from Root Nodules of Comptonia peregrina.</title>
        <authorList>
            <person name="Oshone R."/>
            <person name="Hurst S.G.IV."/>
            <person name="Abebe-Akele F."/>
            <person name="Simpson S."/>
            <person name="Morris K."/>
            <person name="Thomas W.K."/>
            <person name="Tisa L.S."/>
        </authorList>
    </citation>
    <scope>NUCLEOTIDE SEQUENCE [LARGE SCALE GENOMIC DNA]</scope>
    <source>
        <strain evidence="3">CpI1-S</strain>
    </source>
</reference>
<dbReference type="AlphaFoldDB" id="A0A0D8BI86"/>
<dbReference type="GO" id="GO:0008168">
    <property type="term" value="F:methyltransferase activity"/>
    <property type="evidence" value="ECO:0007669"/>
    <property type="project" value="UniProtKB-KW"/>
</dbReference>